<dbReference type="Proteomes" id="UP000198541">
    <property type="component" value="Unassembled WGS sequence"/>
</dbReference>
<evidence type="ECO:0000313" key="2">
    <source>
        <dbReference type="Proteomes" id="UP000198541"/>
    </source>
</evidence>
<reference evidence="2" key="1">
    <citation type="submission" date="2016-10" db="EMBL/GenBank/DDBJ databases">
        <authorList>
            <person name="Varghese N."/>
            <person name="Submissions S."/>
        </authorList>
    </citation>
    <scope>NUCLEOTIDE SEQUENCE [LARGE SCALE GENOMIC DNA]</scope>
    <source>
        <strain evidence="2">DSM 27982</strain>
    </source>
</reference>
<proteinExistence type="predicted"/>
<dbReference type="AlphaFoldDB" id="A0A1H0CUV6"/>
<evidence type="ECO:0000313" key="1">
    <source>
        <dbReference type="EMBL" id="SDN61668.1"/>
    </source>
</evidence>
<accession>A0A1H0CUV6</accession>
<name>A0A1H0CUV6_9ACTO</name>
<keyword evidence="2" id="KW-1185">Reference proteome</keyword>
<protein>
    <submittedName>
        <fullName evidence="1">Uncharacterized protein</fullName>
    </submittedName>
</protein>
<dbReference type="EMBL" id="FNIM01000008">
    <property type="protein sequence ID" value="SDN61668.1"/>
    <property type="molecule type" value="Genomic_DNA"/>
</dbReference>
<organism evidence="1 2">
    <name type="scientific">Actinomyces ruminicola</name>
    <dbReference type="NCBI Taxonomy" id="332524"/>
    <lineage>
        <taxon>Bacteria</taxon>
        <taxon>Bacillati</taxon>
        <taxon>Actinomycetota</taxon>
        <taxon>Actinomycetes</taxon>
        <taxon>Actinomycetales</taxon>
        <taxon>Actinomycetaceae</taxon>
        <taxon>Actinomyces</taxon>
    </lineage>
</organism>
<sequence>MRPVIYGTLAAPENRSLISWFSQITASAVSNW</sequence>
<gene>
    <name evidence="1" type="ORF">SAMN05216355_10839</name>
</gene>